<dbReference type="PANTHER" id="PTHR45617">
    <property type="entry name" value="LEUCINE RICH REPEAT FAMILY PROTEIN"/>
    <property type="match status" value="1"/>
</dbReference>
<dbReference type="InterPro" id="IPR001611">
    <property type="entry name" value="Leu-rich_rpt"/>
</dbReference>
<protein>
    <submittedName>
        <fullName evidence="3">Uncharacterized protein</fullName>
    </submittedName>
</protein>
<evidence type="ECO:0000256" key="2">
    <source>
        <dbReference type="ARBA" id="ARBA00022737"/>
    </source>
</evidence>
<dbReference type="Proteomes" id="UP000694255">
    <property type="component" value="Unassembled WGS sequence"/>
</dbReference>
<gene>
    <name evidence="3" type="ORF">J8A68_001710</name>
</gene>
<dbReference type="RefSeq" id="XP_049264987.1">
    <property type="nucleotide sequence ID" value="XM_049405388.1"/>
</dbReference>
<dbReference type="AlphaFoldDB" id="A0A8J5QQH4"/>
<comment type="caution">
    <text evidence="3">The sequence shown here is derived from an EMBL/GenBank/DDBJ whole genome shotgun (WGS) entry which is preliminary data.</text>
</comment>
<dbReference type="PROSITE" id="PS51450">
    <property type="entry name" value="LRR"/>
    <property type="match status" value="1"/>
</dbReference>
<dbReference type="EMBL" id="JAGSYN010000065">
    <property type="protein sequence ID" value="KAG7664755.1"/>
    <property type="molecule type" value="Genomic_DNA"/>
</dbReference>
<evidence type="ECO:0000313" key="4">
    <source>
        <dbReference type="Proteomes" id="UP000694255"/>
    </source>
</evidence>
<reference evidence="3 4" key="1">
    <citation type="journal article" date="2021" name="DNA Res.">
        <title>Genome analysis of Candida subhashii reveals its hybrid nature and dual mitochondrial genome conformations.</title>
        <authorList>
            <person name="Mixao V."/>
            <person name="Hegedusova E."/>
            <person name="Saus E."/>
            <person name="Pryszcz L.P."/>
            <person name="Cillingova A."/>
            <person name="Nosek J."/>
            <person name="Gabaldon T."/>
        </authorList>
    </citation>
    <scope>NUCLEOTIDE SEQUENCE [LARGE SCALE GENOMIC DNA]</scope>
    <source>
        <strain evidence="3 4">CBS 10753</strain>
    </source>
</reference>
<dbReference type="SMART" id="SM00364">
    <property type="entry name" value="LRR_BAC"/>
    <property type="match status" value="4"/>
</dbReference>
<dbReference type="PANTHER" id="PTHR45617:SF181">
    <property type="entry name" value="LP04042P"/>
    <property type="match status" value="1"/>
</dbReference>
<accession>A0A8J5QQH4</accession>
<evidence type="ECO:0000256" key="1">
    <source>
        <dbReference type="ARBA" id="ARBA00022614"/>
    </source>
</evidence>
<keyword evidence="2" id="KW-0677">Repeat</keyword>
<dbReference type="OrthoDB" id="4073735at2759"/>
<proteinExistence type="predicted"/>
<name>A0A8J5QQH4_9ASCO</name>
<sequence length="613" mass="70351">MTLDQDNEIRQFVIEEYFNKELHFVLAPTQRPYFYSSSLSEIFRDFIVFRSYFQIKQFLDENPDLRPKKVLIVSGGGDFGSMKALLGEFEEWFKNGSVGAIEITLENYDMSSTDFNYLLGFNNLSRIHFSNNPLINMKRGLILNEKLANHPNLENIVFLKHEISEWKGVMLPKKLRCLDIAWNPQTDLSTLIIPDTVKELYFNQCNINDSGRVMKSLPALNLSVLMLAHNFFSTLELSYLPRTLMALDLTYNSISCIEDQTGNGWPPMLENISLANNMLDDLALDGMLANQIYWPQRLEILTVEGNKIKTFSKLGELPESLEILDLSQNNAASFLQENNGEVASEGYFKFPSKLRILGLECCSGLNQVNNLENLRKYGRIRFPEGLTELNLSECNLSSLHGIQFPNSLKSLALSGNRLRELCSYNSPGVNWTQLVNLSELELFSNGISGLEEWEPPIKLTRLDLRENCLESISSKFPLFDRFYNAKMTRFTHLDLGYCWIESFDPNVRLPPNLIYLSLCNNSFKGPIFIPDAFKAVQTLDLSENEITSIQIIDTDDGDISNRLNSLDLSNNRLLKNHRKNMKFANEFYDRLEQMLGLKVKTRRFNVNSLLQLE</sequence>
<evidence type="ECO:0000313" key="3">
    <source>
        <dbReference type="EMBL" id="KAG7664755.1"/>
    </source>
</evidence>
<keyword evidence="4" id="KW-1185">Reference proteome</keyword>
<dbReference type="GeneID" id="73468511"/>
<organism evidence="3 4">
    <name type="scientific">[Candida] subhashii</name>
    <dbReference type="NCBI Taxonomy" id="561895"/>
    <lineage>
        <taxon>Eukaryota</taxon>
        <taxon>Fungi</taxon>
        <taxon>Dikarya</taxon>
        <taxon>Ascomycota</taxon>
        <taxon>Saccharomycotina</taxon>
        <taxon>Pichiomycetes</taxon>
        <taxon>Debaryomycetaceae</taxon>
        <taxon>Spathaspora</taxon>
    </lineage>
</organism>
<keyword evidence="1" id="KW-0433">Leucine-rich repeat</keyword>